<evidence type="ECO:0000256" key="1">
    <source>
        <dbReference type="SAM" id="MobiDB-lite"/>
    </source>
</evidence>
<keyword evidence="3" id="KW-1185">Reference proteome</keyword>
<name>A0AA88YFX3_PINIB</name>
<accession>A0AA88YFX3</accession>
<comment type="caution">
    <text evidence="2">The sequence shown here is derived from an EMBL/GenBank/DDBJ whole genome shotgun (WGS) entry which is preliminary data.</text>
</comment>
<dbReference type="AlphaFoldDB" id="A0AA88YFX3"/>
<evidence type="ECO:0000313" key="3">
    <source>
        <dbReference type="Proteomes" id="UP001186944"/>
    </source>
</evidence>
<feature type="compositionally biased region" description="Basic and acidic residues" evidence="1">
    <location>
        <begin position="25"/>
        <end position="41"/>
    </location>
</feature>
<dbReference type="EMBL" id="VSWD01000004">
    <property type="protein sequence ID" value="KAK3104651.1"/>
    <property type="molecule type" value="Genomic_DNA"/>
</dbReference>
<feature type="region of interest" description="Disordered" evidence="1">
    <location>
        <begin position="17"/>
        <end position="41"/>
    </location>
</feature>
<evidence type="ECO:0000313" key="2">
    <source>
        <dbReference type="EMBL" id="KAK3104651.1"/>
    </source>
</evidence>
<sequence>MSMPACAAMNEAMQTVSSVHYQSSEQHKESTEARQKRDHKDVTKIREFFKERSPIPKDDTNLRNIVSGVDADETVKADKAKEVGQRIIANLQNKIVTEFTFKRSNQIVTMSTKSNVKVDGDVIDVDPQLLFQRFTTAARNIFDDPSEIFRYELCSVPSALFENNGLLREAQKSSLADYIWNLGGCGTSRSEFGRNIRYVIDGGWQLHRILWPKDSSYASICSSYVDFVKKRYGKATIVFDSYPNEPTTKDVAHLRRNRGTTCQGIAFCEDMVCKMKKYVLLSNKENKQRFIDLLGAKLKETGCLVLNARDDADIMIVQTALSISKEEDVVLIGKDTDLLVLLCHHEDMKNKSIFFTTEPKQQIQQTPKIWDIKRTKEVLGKLSVVSFWLSMRLVGVIQRLAYLE</sequence>
<reference evidence="2" key="1">
    <citation type="submission" date="2019-08" db="EMBL/GenBank/DDBJ databases">
        <title>The improved chromosome-level genome for the pearl oyster Pinctada fucata martensii using PacBio sequencing and Hi-C.</title>
        <authorList>
            <person name="Zheng Z."/>
        </authorList>
    </citation>
    <scope>NUCLEOTIDE SEQUENCE</scope>
    <source>
        <strain evidence="2">ZZ-2019</strain>
        <tissue evidence="2">Adductor muscle</tissue>
    </source>
</reference>
<protein>
    <submittedName>
        <fullName evidence="2">Uncharacterized protein</fullName>
    </submittedName>
</protein>
<proteinExistence type="predicted"/>
<organism evidence="2 3">
    <name type="scientific">Pinctada imbricata</name>
    <name type="common">Atlantic pearl-oyster</name>
    <name type="synonym">Pinctada martensii</name>
    <dbReference type="NCBI Taxonomy" id="66713"/>
    <lineage>
        <taxon>Eukaryota</taxon>
        <taxon>Metazoa</taxon>
        <taxon>Spiralia</taxon>
        <taxon>Lophotrochozoa</taxon>
        <taxon>Mollusca</taxon>
        <taxon>Bivalvia</taxon>
        <taxon>Autobranchia</taxon>
        <taxon>Pteriomorphia</taxon>
        <taxon>Pterioida</taxon>
        <taxon>Pterioidea</taxon>
        <taxon>Pteriidae</taxon>
        <taxon>Pinctada</taxon>
    </lineage>
</organism>
<dbReference type="Proteomes" id="UP001186944">
    <property type="component" value="Unassembled WGS sequence"/>
</dbReference>
<gene>
    <name evidence="2" type="ORF">FSP39_007130</name>
</gene>